<sequence length="202" mass="23689">MNKEATDQNQNEPKSFEERLAEAIDLHNEAVAGKKEAVWKAHQEFERLRLDHPGHPVADAFHGSVMSLIARDESNPMTRLQWANRSLKLLDEAVDADPANSRIRRLRGNIAFRLPEEFFHRTETVIEDYLFLIDWELRYPGSLSIETYNKLIYELGEAYHRINRLQEAEMCWSRLLKQTDDPEYHRLIDQKLRRGKDAESSS</sequence>
<evidence type="ECO:0008006" key="3">
    <source>
        <dbReference type="Google" id="ProtNLM"/>
    </source>
</evidence>
<name>A0ABV5AN49_9BACL</name>
<dbReference type="SUPFAM" id="SSF48452">
    <property type="entry name" value="TPR-like"/>
    <property type="match status" value="1"/>
</dbReference>
<protein>
    <recommendedName>
        <fullName evidence="3">Tetratricopeptide repeat protein</fullName>
    </recommendedName>
</protein>
<dbReference type="RefSeq" id="WP_375353017.1">
    <property type="nucleotide sequence ID" value="NZ_JBHHMI010000001.1"/>
</dbReference>
<reference evidence="1 2" key="1">
    <citation type="submission" date="2024-09" db="EMBL/GenBank/DDBJ databases">
        <title>Paenibacillus zeirhizospherea sp. nov., isolated from surface of the maize (Zea mays) roots in a horticulture field, Hungary.</title>
        <authorList>
            <person name="Marton D."/>
            <person name="Farkas M."/>
            <person name="Bedics A."/>
            <person name="Toth E."/>
            <person name="Tancsics A."/>
            <person name="Boka K."/>
            <person name="Maroti G."/>
            <person name="Kriszt B."/>
            <person name="Cserhati M."/>
        </authorList>
    </citation>
    <scope>NUCLEOTIDE SEQUENCE [LARGE SCALE GENOMIC DNA]</scope>
    <source>
        <strain evidence="1 2">KCTC 33519</strain>
    </source>
</reference>
<evidence type="ECO:0000313" key="1">
    <source>
        <dbReference type="EMBL" id="MFB5265604.1"/>
    </source>
</evidence>
<evidence type="ECO:0000313" key="2">
    <source>
        <dbReference type="Proteomes" id="UP001580346"/>
    </source>
</evidence>
<accession>A0ABV5AN49</accession>
<gene>
    <name evidence="1" type="ORF">ACE41H_02190</name>
</gene>
<dbReference type="Proteomes" id="UP001580346">
    <property type="component" value="Unassembled WGS sequence"/>
</dbReference>
<organism evidence="1 2">
    <name type="scientific">Paenibacillus enshidis</name>
    <dbReference type="NCBI Taxonomy" id="1458439"/>
    <lineage>
        <taxon>Bacteria</taxon>
        <taxon>Bacillati</taxon>
        <taxon>Bacillota</taxon>
        <taxon>Bacilli</taxon>
        <taxon>Bacillales</taxon>
        <taxon>Paenibacillaceae</taxon>
        <taxon>Paenibacillus</taxon>
    </lineage>
</organism>
<comment type="caution">
    <text evidence="1">The sequence shown here is derived from an EMBL/GenBank/DDBJ whole genome shotgun (WGS) entry which is preliminary data.</text>
</comment>
<dbReference type="EMBL" id="JBHHMI010000001">
    <property type="protein sequence ID" value="MFB5265604.1"/>
    <property type="molecule type" value="Genomic_DNA"/>
</dbReference>
<keyword evidence="2" id="KW-1185">Reference proteome</keyword>
<dbReference type="InterPro" id="IPR011990">
    <property type="entry name" value="TPR-like_helical_dom_sf"/>
</dbReference>
<proteinExistence type="predicted"/>
<dbReference type="Gene3D" id="1.25.40.10">
    <property type="entry name" value="Tetratricopeptide repeat domain"/>
    <property type="match status" value="1"/>
</dbReference>